<gene>
    <name evidence="1" type="ORF">TGDOM2_272450</name>
</gene>
<dbReference type="VEuPathDB" id="ToxoDB:TGDOM2_272450"/>
<protein>
    <submittedName>
        <fullName evidence="1">Uncharacterized protein</fullName>
    </submittedName>
</protein>
<reference evidence="1 2" key="1">
    <citation type="submission" date="2014-02" db="EMBL/GenBank/DDBJ databases">
        <authorList>
            <person name="Sibley D."/>
            <person name="Venepally P."/>
            <person name="Karamycheva S."/>
            <person name="Hadjithomas M."/>
            <person name="Khan A."/>
            <person name="Brunk B."/>
            <person name="Roos D."/>
            <person name="Caler E."/>
            <person name="Lorenzi H."/>
        </authorList>
    </citation>
    <scope>NUCLEOTIDE SEQUENCE [LARGE SCALE GENOMIC DNA]</scope>
    <source>
        <strain evidence="1 2">GAB2-2007-GAL-DOM2</strain>
    </source>
</reference>
<dbReference type="Proteomes" id="UP000028837">
    <property type="component" value="Unassembled WGS sequence"/>
</dbReference>
<dbReference type="EMBL" id="AHZU02000544">
    <property type="protein sequence ID" value="KFG43199.1"/>
    <property type="molecule type" value="Genomic_DNA"/>
</dbReference>
<accession>A0A086KFN1</accession>
<comment type="caution">
    <text evidence="1">The sequence shown here is derived from an EMBL/GenBank/DDBJ whole genome shotgun (WGS) entry which is preliminary data.</text>
</comment>
<sequence>MWVNLGETDLKQWGLFASVAGQATVSRKVVLCFCSAVPYNCHKWMGPSRLCCSMRLPYLWIATTKSTWNCSASPFPPPSYGTGTFKLASTLTVCRLAIICRAVAKSLWHHIGDSSKVQHGAPLHFRC</sequence>
<proteinExistence type="predicted"/>
<name>A0A086KFN1_TOXGO</name>
<evidence type="ECO:0000313" key="2">
    <source>
        <dbReference type="Proteomes" id="UP000028837"/>
    </source>
</evidence>
<organism evidence="1 2">
    <name type="scientific">Toxoplasma gondii GAB2-2007-GAL-DOM2</name>
    <dbReference type="NCBI Taxonomy" id="1130820"/>
    <lineage>
        <taxon>Eukaryota</taxon>
        <taxon>Sar</taxon>
        <taxon>Alveolata</taxon>
        <taxon>Apicomplexa</taxon>
        <taxon>Conoidasida</taxon>
        <taxon>Coccidia</taxon>
        <taxon>Eucoccidiorida</taxon>
        <taxon>Eimeriorina</taxon>
        <taxon>Sarcocystidae</taxon>
        <taxon>Toxoplasma</taxon>
    </lineage>
</organism>
<dbReference type="AlphaFoldDB" id="A0A086KFN1"/>
<evidence type="ECO:0000313" key="1">
    <source>
        <dbReference type="EMBL" id="KFG43199.1"/>
    </source>
</evidence>